<organism evidence="1 2">
    <name type="scientific">Aquipuribacter hungaricus</name>
    <dbReference type="NCBI Taxonomy" id="545624"/>
    <lineage>
        <taxon>Bacteria</taxon>
        <taxon>Bacillati</taxon>
        <taxon>Actinomycetota</taxon>
        <taxon>Actinomycetes</taxon>
        <taxon>Micrococcales</taxon>
        <taxon>Intrasporangiaceae</taxon>
        <taxon>Aquipuribacter</taxon>
    </lineage>
</organism>
<gene>
    <name evidence="1" type="ORF">ACFOLH_19005</name>
</gene>
<evidence type="ECO:0000313" key="1">
    <source>
        <dbReference type="EMBL" id="MFC3690443.1"/>
    </source>
</evidence>
<comment type="caution">
    <text evidence="1">The sequence shown here is derived from an EMBL/GenBank/DDBJ whole genome shotgun (WGS) entry which is preliminary data.</text>
</comment>
<dbReference type="Proteomes" id="UP001595685">
    <property type="component" value="Unassembled WGS sequence"/>
</dbReference>
<evidence type="ECO:0000313" key="2">
    <source>
        <dbReference type="Proteomes" id="UP001595685"/>
    </source>
</evidence>
<reference evidence="2" key="1">
    <citation type="journal article" date="2019" name="Int. J. Syst. Evol. Microbiol.">
        <title>The Global Catalogue of Microorganisms (GCM) 10K type strain sequencing project: providing services to taxonomists for standard genome sequencing and annotation.</title>
        <authorList>
            <consortium name="The Broad Institute Genomics Platform"/>
            <consortium name="The Broad Institute Genome Sequencing Center for Infectious Disease"/>
            <person name="Wu L."/>
            <person name="Ma J."/>
        </authorList>
    </citation>
    <scope>NUCLEOTIDE SEQUENCE [LARGE SCALE GENOMIC DNA]</scope>
    <source>
        <strain evidence="2">NCAIM B.02333</strain>
    </source>
</reference>
<accession>A0ABV7WMU7</accession>
<proteinExistence type="predicted"/>
<dbReference type="RefSeq" id="WP_340290885.1">
    <property type="nucleotide sequence ID" value="NZ_JBBEOI010000025.1"/>
</dbReference>
<name>A0ABV7WMU7_9MICO</name>
<protein>
    <submittedName>
        <fullName evidence="1">Uncharacterized protein</fullName>
    </submittedName>
</protein>
<sequence>MNPLTYTPAENSWTWTNRRTGLQFSGPLHLAWEVASDPISDDYTTSDISSRDLLRLWLRRLPDSGAESAFGAGAVTISWYVTGEPFEGAPFPLWRYGDPGSVDEDFLTFFSWPVSTTDKSRVNFLRLPVEDKLWRDGRGDKGGFIQEATGWKPSALQPVMWPGHLLQAAGLPGPSWQPRHISLV</sequence>
<keyword evidence="2" id="KW-1185">Reference proteome</keyword>
<dbReference type="EMBL" id="JBHRWW010000024">
    <property type="protein sequence ID" value="MFC3690443.1"/>
    <property type="molecule type" value="Genomic_DNA"/>
</dbReference>